<dbReference type="InterPro" id="IPR018060">
    <property type="entry name" value="HTH_AraC"/>
</dbReference>
<accession>A0ABQ2WA51</accession>
<dbReference type="PROSITE" id="PS01124">
    <property type="entry name" value="HTH_ARAC_FAMILY_2"/>
    <property type="match status" value="1"/>
</dbReference>
<gene>
    <name evidence="6" type="ORF">GCM10015535_59680</name>
</gene>
<sequence length="297" mass="31616">MTSVPRGVDMKTCMVPRRVLGVRDDQLEQVTATVIDADNPVAALVAPLLVTLAETAADCPEHVAGRLACNFTDLVATPVVERSAGDRAGAVGSRYTRTWEVCAYVDRHLEDPELGPDTIAAAHNISVRSLHKLFAGEGITVSRLIQRRRLQECARDLARGDNGERTVSGVARRWGFSDPAHFSRLFRTAYGMSPSRWRDTRGGAVPSGRPAVMDGPSPAPAEHDRMAPGGLRPAPSGHGKRGWRPAVTEHTKTVAPACGEVATHGVPAKSRGRREGEVTGRPGQSPASAGECGREGA</sequence>
<dbReference type="PRINTS" id="PR00032">
    <property type="entry name" value="HTHARAC"/>
</dbReference>
<reference evidence="7" key="1">
    <citation type="journal article" date="2019" name="Int. J. Syst. Evol. Microbiol.">
        <title>The Global Catalogue of Microorganisms (GCM) 10K type strain sequencing project: providing services to taxonomists for standard genome sequencing and annotation.</title>
        <authorList>
            <consortium name="The Broad Institute Genomics Platform"/>
            <consortium name="The Broad Institute Genome Sequencing Center for Infectious Disease"/>
            <person name="Wu L."/>
            <person name="Ma J."/>
        </authorList>
    </citation>
    <scope>NUCLEOTIDE SEQUENCE [LARGE SCALE GENOMIC DNA]</scope>
    <source>
        <strain evidence="7">JCM 4376</strain>
    </source>
</reference>
<dbReference type="InterPro" id="IPR009057">
    <property type="entry name" value="Homeodomain-like_sf"/>
</dbReference>
<comment type="caution">
    <text evidence="6">The sequence shown here is derived from an EMBL/GenBank/DDBJ whole genome shotgun (WGS) entry which is preliminary data.</text>
</comment>
<keyword evidence="3" id="KW-0804">Transcription</keyword>
<evidence type="ECO:0000256" key="3">
    <source>
        <dbReference type="ARBA" id="ARBA00023163"/>
    </source>
</evidence>
<evidence type="ECO:0000256" key="4">
    <source>
        <dbReference type="SAM" id="MobiDB-lite"/>
    </source>
</evidence>
<keyword evidence="1" id="KW-0805">Transcription regulation</keyword>
<dbReference type="EMBL" id="BMTF01000027">
    <property type="protein sequence ID" value="GGV94351.1"/>
    <property type="molecule type" value="Genomic_DNA"/>
</dbReference>
<dbReference type="PANTHER" id="PTHR43280:SF31">
    <property type="entry name" value="TRANSCRIPTIONAL REGULATORY PROTEIN"/>
    <property type="match status" value="1"/>
</dbReference>
<dbReference type="Pfam" id="PF12833">
    <property type="entry name" value="HTH_18"/>
    <property type="match status" value="1"/>
</dbReference>
<keyword evidence="2" id="KW-0238">DNA-binding</keyword>
<evidence type="ECO:0000313" key="7">
    <source>
        <dbReference type="Proteomes" id="UP000660675"/>
    </source>
</evidence>
<dbReference type="RefSeq" id="WP_308434262.1">
    <property type="nucleotide sequence ID" value="NZ_BMTF01000027.1"/>
</dbReference>
<dbReference type="Proteomes" id="UP000660675">
    <property type="component" value="Unassembled WGS sequence"/>
</dbReference>
<feature type="region of interest" description="Disordered" evidence="4">
    <location>
        <begin position="197"/>
        <end position="297"/>
    </location>
</feature>
<dbReference type="InterPro" id="IPR020449">
    <property type="entry name" value="Tscrpt_reg_AraC-type_HTH"/>
</dbReference>
<evidence type="ECO:0000259" key="5">
    <source>
        <dbReference type="PROSITE" id="PS01124"/>
    </source>
</evidence>
<keyword evidence="7" id="KW-1185">Reference proteome</keyword>
<proteinExistence type="predicted"/>
<feature type="domain" description="HTH araC/xylS-type" evidence="5">
    <location>
        <begin position="99"/>
        <end position="200"/>
    </location>
</feature>
<dbReference type="PANTHER" id="PTHR43280">
    <property type="entry name" value="ARAC-FAMILY TRANSCRIPTIONAL REGULATOR"/>
    <property type="match status" value="1"/>
</dbReference>
<name>A0ABQ2WA51_9ACTN</name>
<dbReference type="Gene3D" id="1.10.10.60">
    <property type="entry name" value="Homeodomain-like"/>
    <property type="match status" value="1"/>
</dbReference>
<dbReference type="SMART" id="SM00342">
    <property type="entry name" value="HTH_ARAC"/>
    <property type="match status" value="1"/>
</dbReference>
<organism evidence="6 7">
    <name type="scientific">Streptomyces gelaticus</name>
    <dbReference type="NCBI Taxonomy" id="285446"/>
    <lineage>
        <taxon>Bacteria</taxon>
        <taxon>Bacillati</taxon>
        <taxon>Actinomycetota</taxon>
        <taxon>Actinomycetes</taxon>
        <taxon>Kitasatosporales</taxon>
        <taxon>Streptomycetaceae</taxon>
        <taxon>Streptomyces</taxon>
    </lineage>
</organism>
<dbReference type="SUPFAM" id="SSF46689">
    <property type="entry name" value="Homeodomain-like"/>
    <property type="match status" value="1"/>
</dbReference>
<protein>
    <recommendedName>
        <fullName evidence="5">HTH araC/xylS-type domain-containing protein</fullName>
    </recommendedName>
</protein>
<evidence type="ECO:0000313" key="6">
    <source>
        <dbReference type="EMBL" id="GGV94351.1"/>
    </source>
</evidence>
<evidence type="ECO:0000256" key="1">
    <source>
        <dbReference type="ARBA" id="ARBA00023015"/>
    </source>
</evidence>
<evidence type="ECO:0000256" key="2">
    <source>
        <dbReference type="ARBA" id="ARBA00023125"/>
    </source>
</evidence>